<feature type="domain" description="PDZ" evidence="1">
    <location>
        <begin position="34"/>
        <end position="86"/>
    </location>
</feature>
<dbReference type="Pfam" id="PF00595">
    <property type="entry name" value="PDZ"/>
    <property type="match status" value="1"/>
</dbReference>
<dbReference type="PROSITE" id="PS50106">
    <property type="entry name" value="PDZ"/>
    <property type="match status" value="1"/>
</dbReference>
<evidence type="ECO:0000313" key="2">
    <source>
        <dbReference type="EMBL" id="CAD5121334.1"/>
    </source>
</evidence>
<dbReference type="GO" id="GO:0005737">
    <property type="term" value="C:cytoplasm"/>
    <property type="evidence" value="ECO:0007669"/>
    <property type="project" value="TreeGrafter"/>
</dbReference>
<protein>
    <submittedName>
        <fullName evidence="2">DgyrCDS9857</fullName>
    </submittedName>
</protein>
<dbReference type="InterPro" id="IPR036034">
    <property type="entry name" value="PDZ_sf"/>
</dbReference>
<dbReference type="PANTHER" id="PTHR45872:SF2">
    <property type="entry name" value="RHO GUANINE NUCLEOTIDE EXCHANGE FACTOR 2, ISOFORM D"/>
    <property type="match status" value="1"/>
</dbReference>
<proteinExistence type="predicted"/>
<dbReference type="GO" id="GO:0005085">
    <property type="term" value="F:guanyl-nucleotide exchange factor activity"/>
    <property type="evidence" value="ECO:0007669"/>
    <property type="project" value="TreeGrafter"/>
</dbReference>
<keyword evidence="3" id="KW-1185">Reference proteome</keyword>
<reference evidence="2 3" key="1">
    <citation type="submission" date="2020-08" db="EMBL/GenBank/DDBJ databases">
        <authorList>
            <person name="Hejnol A."/>
        </authorList>
    </citation>
    <scope>NUCLEOTIDE SEQUENCE [LARGE SCALE GENOMIC DNA]</scope>
</reference>
<dbReference type="AlphaFoldDB" id="A0A7I8VZN4"/>
<dbReference type="GO" id="GO:0001664">
    <property type="term" value="F:G protein-coupled receptor binding"/>
    <property type="evidence" value="ECO:0007669"/>
    <property type="project" value="TreeGrafter"/>
</dbReference>
<dbReference type="GO" id="GO:0007186">
    <property type="term" value="P:G protein-coupled receptor signaling pathway"/>
    <property type="evidence" value="ECO:0007669"/>
    <property type="project" value="TreeGrafter"/>
</dbReference>
<dbReference type="OrthoDB" id="2272012at2759"/>
<comment type="caution">
    <text evidence="2">The sequence shown here is derived from an EMBL/GenBank/DDBJ whole genome shotgun (WGS) entry which is preliminary data.</text>
</comment>
<sequence>MDSLVGAGDSLSRLEVGGNSRSFDNETRKLIQRSVILKRDERANGYGLTVTGDKPVFVASVREEGPAYRSGIRKNDRIIKVSHQTLLGTAPYLPK</sequence>
<name>A0A7I8VZN4_9ANNE</name>
<dbReference type="Gene3D" id="2.30.42.10">
    <property type="match status" value="1"/>
</dbReference>
<evidence type="ECO:0000313" key="3">
    <source>
        <dbReference type="Proteomes" id="UP000549394"/>
    </source>
</evidence>
<dbReference type="InterPro" id="IPR001478">
    <property type="entry name" value="PDZ"/>
</dbReference>
<dbReference type="Proteomes" id="UP000549394">
    <property type="component" value="Unassembled WGS sequence"/>
</dbReference>
<dbReference type="EMBL" id="CAJFCJ010000014">
    <property type="protein sequence ID" value="CAD5121334.1"/>
    <property type="molecule type" value="Genomic_DNA"/>
</dbReference>
<accession>A0A7I8VZN4</accession>
<organism evidence="2 3">
    <name type="scientific">Dimorphilus gyrociliatus</name>
    <dbReference type="NCBI Taxonomy" id="2664684"/>
    <lineage>
        <taxon>Eukaryota</taxon>
        <taxon>Metazoa</taxon>
        <taxon>Spiralia</taxon>
        <taxon>Lophotrochozoa</taxon>
        <taxon>Annelida</taxon>
        <taxon>Polychaeta</taxon>
        <taxon>Polychaeta incertae sedis</taxon>
        <taxon>Dinophilidae</taxon>
        <taxon>Dimorphilus</taxon>
    </lineage>
</organism>
<dbReference type="SUPFAM" id="SSF50156">
    <property type="entry name" value="PDZ domain-like"/>
    <property type="match status" value="1"/>
</dbReference>
<evidence type="ECO:0000259" key="1">
    <source>
        <dbReference type="PROSITE" id="PS50106"/>
    </source>
</evidence>
<gene>
    <name evidence="2" type="ORF">DGYR_LOCUS9299</name>
</gene>
<dbReference type="PANTHER" id="PTHR45872">
    <property type="entry name" value="RHO GUANINE NUCLEOTIDE EXCHANGE FACTOR 2, ISOFORM D"/>
    <property type="match status" value="1"/>
</dbReference>